<gene>
    <name evidence="1" type="ORF">SAMN05192589_11263</name>
</gene>
<dbReference type="EMBL" id="FMZC01000012">
    <property type="protein sequence ID" value="SDE09785.1"/>
    <property type="molecule type" value="Genomic_DNA"/>
</dbReference>
<dbReference type="SUPFAM" id="SSF144059">
    <property type="entry name" value="ImpE-like"/>
    <property type="match status" value="1"/>
</dbReference>
<dbReference type="RefSeq" id="WP_245711439.1">
    <property type="nucleotide sequence ID" value="NZ_FMZC01000012.1"/>
</dbReference>
<proteinExistence type="predicted"/>
<dbReference type="PIRSF" id="PIRSF029288">
    <property type="entry name" value="SciE_ImpE"/>
    <property type="match status" value="1"/>
</dbReference>
<evidence type="ECO:0000313" key="2">
    <source>
        <dbReference type="Proteomes" id="UP000198781"/>
    </source>
</evidence>
<dbReference type="Pfam" id="PF07024">
    <property type="entry name" value="ImpE"/>
    <property type="match status" value="1"/>
</dbReference>
<dbReference type="InterPro" id="IPR011990">
    <property type="entry name" value="TPR-like_helical_dom_sf"/>
</dbReference>
<dbReference type="InterPro" id="IPR009211">
    <property type="entry name" value="TagJ"/>
</dbReference>
<dbReference type="STRING" id="187868.SAMN05192589_11263"/>
<reference evidence="1 2" key="1">
    <citation type="submission" date="2016-10" db="EMBL/GenBank/DDBJ databases">
        <authorList>
            <person name="de Groot N.N."/>
        </authorList>
    </citation>
    <scope>NUCLEOTIDE SEQUENCE [LARGE SCALE GENOMIC DNA]</scope>
    <source>
        <strain evidence="1 2">DSM 16619</strain>
    </source>
</reference>
<protein>
    <submittedName>
        <fullName evidence="1">Type VI secretion system protein ImpE</fullName>
    </submittedName>
</protein>
<dbReference type="Gene3D" id="1.25.40.10">
    <property type="entry name" value="Tetratricopeptide repeat domain"/>
    <property type="match status" value="1"/>
</dbReference>
<accession>A0A1G7A6W5</accession>
<keyword evidence="2" id="KW-1185">Reference proteome</keyword>
<dbReference type="AlphaFoldDB" id="A0A1G7A6W5"/>
<dbReference type="Proteomes" id="UP000198781">
    <property type="component" value="Unassembled WGS sequence"/>
</dbReference>
<sequence length="259" mass="28700">MIFDSKLPLDTQLSSLKDAIRKDPADASLRVFYFQMLVLFGEWQKALDQLQICAQLDSKTAPMAKAYREVILCEVARRDVFAGKRTPQVLGDPSAWLGWMVEALKCAADGQHDKAAELRSSAFEEAPGSPGELDGSAFEWLADSDARLGPVCELYANGGYYWVPFTAIQQINFEKPQDLRDLAWSACEITLVNGGQMLGFIPTRYPGSESSASDGVRLSRTTEWTELGQDQVSGLGQRVWISDQADHALLDVRRIQFSA</sequence>
<name>A0A1G7A6W5_9BURK</name>
<organism evidence="1 2">
    <name type="scientific">Paracidovorax valerianellae</name>
    <dbReference type="NCBI Taxonomy" id="187868"/>
    <lineage>
        <taxon>Bacteria</taxon>
        <taxon>Pseudomonadati</taxon>
        <taxon>Pseudomonadota</taxon>
        <taxon>Betaproteobacteria</taxon>
        <taxon>Burkholderiales</taxon>
        <taxon>Comamonadaceae</taxon>
        <taxon>Paracidovorax</taxon>
    </lineage>
</organism>
<evidence type="ECO:0000313" key="1">
    <source>
        <dbReference type="EMBL" id="SDE09785.1"/>
    </source>
</evidence>